<keyword evidence="4" id="KW-0238">DNA-binding</keyword>
<proteinExistence type="predicted"/>
<reference evidence="7 8" key="1">
    <citation type="submission" date="2014-02" db="EMBL/GenBank/DDBJ databases">
        <title>The small core and large imbalanced accessory genome model reveals a collaborative survival strategy of Sorangium cellulosum strains in nature.</title>
        <authorList>
            <person name="Han K."/>
            <person name="Peng R."/>
            <person name="Blom J."/>
            <person name="Li Y.-Z."/>
        </authorList>
    </citation>
    <scope>NUCLEOTIDE SEQUENCE [LARGE SCALE GENOMIC DNA]</scope>
    <source>
        <strain evidence="7 8">So0149</strain>
    </source>
</reference>
<dbReference type="GO" id="GO:0006355">
    <property type="term" value="P:regulation of DNA-templated transcription"/>
    <property type="evidence" value="ECO:0007669"/>
    <property type="project" value="InterPro"/>
</dbReference>
<dbReference type="InterPro" id="IPR025662">
    <property type="entry name" value="Sigma_54_int_dom_ATP-bd_1"/>
</dbReference>
<organism evidence="7 8">
    <name type="scientific">Sorangium cellulosum</name>
    <name type="common">Polyangium cellulosum</name>
    <dbReference type="NCBI Taxonomy" id="56"/>
    <lineage>
        <taxon>Bacteria</taxon>
        <taxon>Pseudomonadati</taxon>
        <taxon>Myxococcota</taxon>
        <taxon>Polyangia</taxon>
        <taxon>Polyangiales</taxon>
        <taxon>Polyangiaceae</taxon>
        <taxon>Sorangium</taxon>
    </lineage>
</organism>
<feature type="non-terminal residue" evidence="7">
    <location>
        <position position="348"/>
    </location>
</feature>
<dbReference type="AlphaFoldDB" id="A0A150RQU2"/>
<dbReference type="InterPro" id="IPR003593">
    <property type="entry name" value="AAA+_ATPase"/>
</dbReference>
<feature type="domain" description="Sigma-54 factor interaction" evidence="6">
    <location>
        <begin position="22"/>
        <end position="254"/>
    </location>
</feature>
<dbReference type="Proteomes" id="UP000075515">
    <property type="component" value="Unassembled WGS sequence"/>
</dbReference>
<dbReference type="GO" id="GO:0003677">
    <property type="term" value="F:DNA binding"/>
    <property type="evidence" value="ECO:0007669"/>
    <property type="project" value="UniProtKB-KW"/>
</dbReference>
<dbReference type="InterPro" id="IPR025944">
    <property type="entry name" value="Sigma_54_int_dom_CS"/>
</dbReference>
<keyword evidence="5" id="KW-0804">Transcription</keyword>
<accession>A0A150RQU2</accession>
<evidence type="ECO:0000259" key="6">
    <source>
        <dbReference type="PROSITE" id="PS50045"/>
    </source>
</evidence>
<dbReference type="PROSITE" id="PS00676">
    <property type="entry name" value="SIGMA54_INTERACT_2"/>
    <property type="match status" value="1"/>
</dbReference>
<dbReference type="Pfam" id="PF00158">
    <property type="entry name" value="Sigma54_activat"/>
    <property type="match status" value="1"/>
</dbReference>
<dbReference type="GO" id="GO:0005524">
    <property type="term" value="F:ATP binding"/>
    <property type="evidence" value="ECO:0007669"/>
    <property type="project" value="UniProtKB-KW"/>
</dbReference>
<keyword evidence="3" id="KW-0805">Transcription regulation</keyword>
<evidence type="ECO:0000256" key="4">
    <source>
        <dbReference type="ARBA" id="ARBA00023125"/>
    </source>
</evidence>
<protein>
    <submittedName>
        <fullName evidence="7">Fis family transcriptional regulator</fullName>
    </submittedName>
</protein>
<dbReference type="SMART" id="SM00382">
    <property type="entry name" value="AAA"/>
    <property type="match status" value="1"/>
</dbReference>
<dbReference type="PANTHER" id="PTHR32071:SF21">
    <property type="entry name" value="TRANSCRIPTIONAL REGULATORY PROTEIN FLGR"/>
    <property type="match status" value="1"/>
</dbReference>
<evidence type="ECO:0000313" key="7">
    <source>
        <dbReference type="EMBL" id="KYF82531.1"/>
    </source>
</evidence>
<evidence type="ECO:0000256" key="3">
    <source>
        <dbReference type="ARBA" id="ARBA00023015"/>
    </source>
</evidence>
<evidence type="ECO:0000256" key="2">
    <source>
        <dbReference type="ARBA" id="ARBA00022840"/>
    </source>
</evidence>
<dbReference type="PROSITE" id="PS00688">
    <property type="entry name" value="SIGMA54_INTERACT_3"/>
    <property type="match status" value="1"/>
</dbReference>
<name>A0A150RQU2_SORCE</name>
<dbReference type="EMBL" id="JEMC01003258">
    <property type="protein sequence ID" value="KYF82531.1"/>
    <property type="molecule type" value="Genomic_DNA"/>
</dbReference>
<dbReference type="PANTHER" id="PTHR32071">
    <property type="entry name" value="TRANSCRIPTIONAL REGULATORY PROTEIN"/>
    <property type="match status" value="1"/>
</dbReference>
<comment type="caution">
    <text evidence="7">The sequence shown here is derived from an EMBL/GenBank/DDBJ whole genome shotgun (WGS) entry which is preliminary data.</text>
</comment>
<dbReference type="PROSITE" id="PS50045">
    <property type="entry name" value="SIGMA54_INTERACT_4"/>
    <property type="match status" value="1"/>
</dbReference>
<gene>
    <name evidence="7" type="ORF">BE18_38160</name>
</gene>
<dbReference type="InterPro" id="IPR002078">
    <property type="entry name" value="Sigma_54_int"/>
</dbReference>
<dbReference type="CDD" id="cd00009">
    <property type="entry name" value="AAA"/>
    <property type="match status" value="1"/>
</dbReference>
<dbReference type="InterPro" id="IPR025943">
    <property type="entry name" value="Sigma_54_int_dom_ATP-bd_2"/>
</dbReference>
<keyword evidence="2" id="KW-0067">ATP-binding</keyword>
<dbReference type="Gene3D" id="1.10.8.60">
    <property type="match status" value="1"/>
</dbReference>
<dbReference type="InterPro" id="IPR027417">
    <property type="entry name" value="P-loop_NTPase"/>
</dbReference>
<dbReference type="InterPro" id="IPR058031">
    <property type="entry name" value="AAA_lid_NorR"/>
</dbReference>
<evidence type="ECO:0000313" key="8">
    <source>
        <dbReference type="Proteomes" id="UP000075515"/>
    </source>
</evidence>
<dbReference type="PROSITE" id="PS00675">
    <property type="entry name" value="SIGMA54_INTERACT_1"/>
    <property type="match status" value="1"/>
</dbReference>
<evidence type="ECO:0000256" key="1">
    <source>
        <dbReference type="ARBA" id="ARBA00022741"/>
    </source>
</evidence>
<dbReference type="SUPFAM" id="SSF52540">
    <property type="entry name" value="P-loop containing nucleoside triphosphate hydrolases"/>
    <property type="match status" value="1"/>
</dbReference>
<sequence length="348" mass="37394">MRLLTLPTPESTTAPTERATALAFEDRRSHQLLQRVKQAAAGDAAVLLAGETGTGKEILARYVHELGARRSRPFVAVSCAALSPALAESAIFGVERVEHGSGARGPAPKRSLVEAAEGGTLYLDEIGYLPVGAQDRLLRLLQDREVVRLGARQPAPADVRVIAAASVPLEDMVAVDRFREDLLSRLSGAAIAVPALRERPGDILPLARHFLAMYGRRLGPAPCVLASSAMERLLAHPWPGNIRELEHVLQQALLVCRAGRVTGGDLRLASLPPKAPPPALPGASSGVDAWMATLESAITALFECDLPNVHERVEEIVIRAAYRRCERNLGHTANLLGVTRDLVRARLL</sequence>
<dbReference type="Gene3D" id="3.40.50.300">
    <property type="entry name" value="P-loop containing nucleotide triphosphate hydrolases"/>
    <property type="match status" value="1"/>
</dbReference>
<dbReference type="Pfam" id="PF25601">
    <property type="entry name" value="AAA_lid_14"/>
    <property type="match status" value="1"/>
</dbReference>
<keyword evidence="1" id="KW-0547">Nucleotide-binding</keyword>
<evidence type="ECO:0000256" key="5">
    <source>
        <dbReference type="ARBA" id="ARBA00023163"/>
    </source>
</evidence>